<comment type="caution">
    <text evidence="2">The sequence shown here is derived from an EMBL/GenBank/DDBJ whole genome shotgun (WGS) entry which is preliminary data.</text>
</comment>
<dbReference type="AlphaFoldDB" id="A0A975WNV4"/>
<feature type="compositionally biased region" description="Polar residues" evidence="1">
    <location>
        <begin position="1"/>
        <end position="20"/>
    </location>
</feature>
<evidence type="ECO:0000313" key="2">
    <source>
        <dbReference type="EMBL" id="SOY40031.1"/>
    </source>
</evidence>
<protein>
    <submittedName>
        <fullName evidence="2">Uncharacterized protein</fullName>
    </submittedName>
</protein>
<feature type="region of interest" description="Disordered" evidence="1">
    <location>
        <begin position="1"/>
        <end position="21"/>
    </location>
</feature>
<name>A0A975WNV4_9BURK</name>
<dbReference type="EMBL" id="OFSP01000001">
    <property type="protein sequence ID" value="SOY40031.1"/>
    <property type="molecule type" value="Genomic_DNA"/>
</dbReference>
<sequence>MSRASWWSISSKTPRNISTGSRRSWSWCARSACRTTSSPPWARSRTEPARRAARSPAKISISRYTAARSTSRRSGAMSAAGWQSGYATACKAVYDGSIPDPRLQIPARAHCARRTCAVAHDLFAFLFFTRLSSASVMTAAGCAARALTGMPPRFRTPVYPQWINGSESGNVARQAHRPACNPCRQLAAPPCPGFHGVSLRRGSVKNRGSR</sequence>
<gene>
    <name evidence="2" type="ORF">CBM2589_B10312</name>
</gene>
<evidence type="ECO:0000256" key="1">
    <source>
        <dbReference type="SAM" id="MobiDB-lite"/>
    </source>
</evidence>
<feature type="region of interest" description="Disordered" evidence="1">
    <location>
        <begin position="36"/>
        <end position="57"/>
    </location>
</feature>
<accession>A0A975WNV4</accession>
<proteinExistence type="predicted"/>
<evidence type="ECO:0000313" key="3">
    <source>
        <dbReference type="Proteomes" id="UP000256297"/>
    </source>
</evidence>
<dbReference type="Proteomes" id="UP000256297">
    <property type="component" value="Chromosome CBM2589_b"/>
</dbReference>
<organism evidence="2 3">
    <name type="scientific">Cupriavidus taiwanensis</name>
    <dbReference type="NCBI Taxonomy" id="164546"/>
    <lineage>
        <taxon>Bacteria</taxon>
        <taxon>Pseudomonadati</taxon>
        <taxon>Pseudomonadota</taxon>
        <taxon>Betaproteobacteria</taxon>
        <taxon>Burkholderiales</taxon>
        <taxon>Burkholderiaceae</taxon>
        <taxon>Cupriavidus</taxon>
    </lineage>
</organism>
<reference evidence="2 3" key="1">
    <citation type="submission" date="2018-01" db="EMBL/GenBank/DDBJ databases">
        <authorList>
            <person name="Clerissi C."/>
        </authorList>
    </citation>
    <scope>NUCLEOTIDE SEQUENCE [LARGE SCALE GENOMIC DNA]</scope>
    <source>
        <strain evidence="2">Cupriavidus taiwanensis STM 3521</strain>
    </source>
</reference>